<reference evidence="2 3" key="1">
    <citation type="submission" date="2022-12" db="EMBL/GenBank/DDBJ databases">
        <title>Chromosome-level genome of Tegillarca granosa.</title>
        <authorList>
            <person name="Kim J."/>
        </authorList>
    </citation>
    <scope>NUCLEOTIDE SEQUENCE [LARGE SCALE GENOMIC DNA]</scope>
    <source>
        <strain evidence="2">Teg-2019</strain>
        <tissue evidence="2">Adductor muscle</tissue>
    </source>
</reference>
<keyword evidence="1" id="KW-0472">Membrane</keyword>
<accession>A0ABQ9E8J7</accession>
<dbReference type="Proteomes" id="UP001217089">
    <property type="component" value="Unassembled WGS sequence"/>
</dbReference>
<evidence type="ECO:0000313" key="2">
    <source>
        <dbReference type="EMBL" id="KAJ8301659.1"/>
    </source>
</evidence>
<evidence type="ECO:0000256" key="1">
    <source>
        <dbReference type="SAM" id="Phobius"/>
    </source>
</evidence>
<evidence type="ECO:0000313" key="3">
    <source>
        <dbReference type="Proteomes" id="UP001217089"/>
    </source>
</evidence>
<gene>
    <name evidence="2" type="ORF">KUTeg_020646</name>
</gene>
<dbReference type="EMBL" id="JARBDR010000918">
    <property type="protein sequence ID" value="KAJ8301659.1"/>
    <property type="molecule type" value="Genomic_DNA"/>
</dbReference>
<organism evidence="2 3">
    <name type="scientific">Tegillarca granosa</name>
    <name type="common">Malaysian cockle</name>
    <name type="synonym">Anadara granosa</name>
    <dbReference type="NCBI Taxonomy" id="220873"/>
    <lineage>
        <taxon>Eukaryota</taxon>
        <taxon>Metazoa</taxon>
        <taxon>Spiralia</taxon>
        <taxon>Lophotrochozoa</taxon>
        <taxon>Mollusca</taxon>
        <taxon>Bivalvia</taxon>
        <taxon>Autobranchia</taxon>
        <taxon>Pteriomorphia</taxon>
        <taxon>Arcoida</taxon>
        <taxon>Arcoidea</taxon>
        <taxon>Arcidae</taxon>
        <taxon>Tegillarca</taxon>
    </lineage>
</organism>
<name>A0ABQ9E8J7_TEGGR</name>
<proteinExistence type="predicted"/>
<keyword evidence="1" id="KW-1133">Transmembrane helix</keyword>
<sequence>MATDAATVRRDRNYTIHAYILQGKLVTLVIFSFLPLGAISEKIPLQRKKLVQYMINQMIVQGYENDQKGHWFISEELINSFSDRVWFPQIPIYYSLYILWKNISYKIGSIFPEKDISSPNIIFFKKEVENIGRKSHL</sequence>
<keyword evidence="3" id="KW-1185">Reference proteome</keyword>
<comment type="caution">
    <text evidence="2">The sequence shown here is derived from an EMBL/GenBank/DDBJ whole genome shotgun (WGS) entry which is preliminary data.</text>
</comment>
<protein>
    <submittedName>
        <fullName evidence="2">Uncharacterized protein</fullName>
    </submittedName>
</protein>
<keyword evidence="1" id="KW-0812">Transmembrane</keyword>
<feature type="transmembrane region" description="Helical" evidence="1">
    <location>
        <begin position="16"/>
        <end position="39"/>
    </location>
</feature>